<feature type="region of interest" description="Disordered" evidence="1">
    <location>
        <begin position="18"/>
        <end position="79"/>
    </location>
</feature>
<protein>
    <submittedName>
        <fullName evidence="2">Uncharacterized protein</fullName>
    </submittedName>
</protein>
<name>A0A6G1CG37_9ORYZ</name>
<gene>
    <name evidence="2" type="ORF">E2562_013372</name>
</gene>
<comment type="caution">
    <text evidence="2">The sequence shown here is derived from an EMBL/GenBank/DDBJ whole genome shotgun (WGS) entry which is preliminary data.</text>
</comment>
<dbReference type="Proteomes" id="UP000479710">
    <property type="component" value="Unassembled WGS sequence"/>
</dbReference>
<accession>A0A6G1CG37</accession>
<evidence type="ECO:0000313" key="2">
    <source>
        <dbReference type="EMBL" id="KAF0899149.1"/>
    </source>
</evidence>
<evidence type="ECO:0000313" key="3">
    <source>
        <dbReference type="Proteomes" id="UP000479710"/>
    </source>
</evidence>
<dbReference type="EMBL" id="SPHZ02000009">
    <property type="protein sequence ID" value="KAF0899149.1"/>
    <property type="molecule type" value="Genomic_DNA"/>
</dbReference>
<organism evidence="2 3">
    <name type="scientific">Oryza meyeriana var. granulata</name>
    <dbReference type="NCBI Taxonomy" id="110450"/>
    <lineage>
        <taxon>Eukaryota</taxon>
        <taxon>Viridiplantae</taxon>
        <taxon>Streptophyta</taxon>
        <taxon>Embryophyta</taxon>
        <taxon>Tracheophyta</taxon>
        <taxon>Spermatophyta</taxon>
        <taxon>Magnoliopsida</taxon>
        <taxon>Liliopsida</taxon>
        <taxon>Poales</taxon>
        <taxon>Poaceae</taxon>
        <taxon>BOP clade</taxon>
        <taxon>Oryzoideae</taxon>
        <taxon>Oryzeae</taxon>
        <taxon>Oryzinae</taxon>
        <taxon>Oryza</taxon>
        <taxon>Oryza meyeriana</taxon>
    </lineage>
</organism>
<dbReference type="AlphaFoldDB" id="A0A6G1CG37"/>
<evidence type="ECO:0000256" key="1">
    <source>
        <dbReference type="SAM" id="MobiDB-lite"/>
    </source>
</evidence>
<sequence length="79" mass="8526">MRNGTGLPLHPSLARLSASLAKTPEQRGERTGEQGAPTPPSRPFPLLSLPRRGRTAAEHSDARRRHKAADGSRQLKGPL</sequence>
<keyword evidence="3" id="KW-1185">Reference proteome</keyword>
<reference evidence="2 3" key="1">
    <citation type="submission" date="2019-11" db="EMBL/GenBank/DDBJ databases">
        <title>Whole genome sequence of Oryza granulata.</title>
        <authorList>
            <person name="Li W."/>
        </authorList>
    </citation>
    <scope>NUCLEOTIDE SEQUENCE [LARGE SCALE GENOMIC DNA]</scope>
    <source>
        <strain evidence="3">cv. Menghai</strain>
        <tissue evidence="2">Leaf</tissue>
    </source>
</reference>
<proteinExistence type="predicted"/>